<dbReference type="Proteomes" id="UP000059074">
    <property type="component" value="Unassembled WGS sequence"/>
</dbReference>
<dbReference type="InterPro" id="IPR000086">
    <property type="entry name" value="NUDIX_hydrolase_dom"/>
</dbReference>
<dbReference type="Gene3D" id="3.90.79.10">
    <property type="entry name" value="Nucleoside Triphosphate Pyrophosphohydrolase"/>
    <property type="match status" value="1"/>
</dbReference>
<keyword evidence="4 8" id="KW-0378">Hydrolase</keyword>
<evidence type="ECO:0000256" key="5">
    <source>
        <dbReference type="ARBA" id="ARBA00022842"/>
    </source>
</evidence>
<dbReference type="SUPFAM" id="SSF55811">
    <property type="entry name" value="Nudix"/>
    <property type="match status" value="1"/>
</dbReference>
<evidence type="ECO:0000256" key="6">
    <source>
        <dbReference type="ARBA" id="ARBA00023211"/>
    </source>
</evidence>
<dbReference type="Pfam" id="PF00293">
    <property type="entry name" value="NUDIX"/>
    <property type="match status" value="1"/>
</dbReference>
<dbReference type="PANTHER" id="PTHR12992">
    <property type="entry name" value="NUDIX HYDROLASE"/>
    <property type="match status" value="1"/>
</dbReference>
<organism evidence="8 9">
    <name type="scientific">Hyphomicrobium sulfonivorans</name>
    <dbReference type="NCBI Taxonomy" id="121290"/>
    <lineage>
        <taxon>Bacteria</taxon>
        <taxon>Pseudomonadati</taxon>
        <taxon>Pseudomonadota</taxon>
        <taxon>Alphaproteobacteria</taxon>
        <taxon>Hyphomicrobiales</taxon>
        <taxon>Hyphomicrobiaceae</taxon>
        <taxon>Hyphomicrobium</taxon>
    </lineage>
</organism>
<dbReference type="CDD" id="cd03426">
    <property type="entry name" value="NUDIX_CoAse_Nudt7"/>
    <property type="match status" value="1"/>
</dbReference>
<dbReference type="InterPro" id="IPR015797">
    <property type="entry name" value="NUDIX_hydrolase-like_dom_sf"/>
</dbReference>
<dbReference type="PROSITE" id="PS51462">
    <property type="entry name" value="NUDIX"/>
    <property type="match status" value="1"/>
</dbReference>
<evidence type="ECO:0000256" key="4">
    <source>
        <dbReference type="ARBA" id="ARBA00022801"/>
    </source>
</evidence>
<evidence type="ECO:0000256" key="3">
    <source>
        <dbReference type="ARBA" id="ARBA00022723"/>
    </source>
</evidence>
<dbReference type="GO" id="GO:0010945">
    <property type="term" value="F:coenzyme A diphosphatase activity"/>
    <property type="evidence" value="ECO:0007669"/>
    <property type="project" value="InterPro"/>
</dbReference>
<sequence>MQQPKLVSPSPFSETGFRDLVSGALSPMQPQFDPDSETPSDYDLTPELIPTLARTPLAPAAVLVPIVTHDNALTILLTQRTAHLKRHAGQIAFPGGRIETTDKDPVAAALRESQEEIGLDPSFVEPLGYLDVYRTQTGFRIYPVVALVSPGFKLTLDPREVDEAFEVPLAFLMDVANHQTASRQWLGAERRFHAMPFEQRYIWGVTAGILKNMHRRLFAE</sequence>
<dbReference type="NCBIfam" id="NF007980">
    <property type="entry name" value="PRK10707.1"/>
    <property type="match status" value="1"/>
</dbReference>
<comment type="cofactor">
    <cofactor evidence="2">
        <name>Mg(2+)</name>
        <dbReference type="ChEBI" id="CHEBI:18420"/>
    </cofactor>
</comment>
<dbReference type="STRING" id="121290.APY04_1006"/>
<dbReference type="InterPro" id="IPR045121">
    <property type="entry name" value="CoAse"/>
</dbReference>
<name>A0A109BKC6_HYPSL</name>
<dbReference type="EMBL" id="LMTR01000032">
    <property type="protein sequence ID" value="KWT70329.1"/>
    <property type="molecule type" value="Genomic_DNA"/>
</dbReference>
<comment type="caution">
    <text evidence="8">The sequence shown here is derived from an EMBL/GenBank/DDBJ whole genome shotgun (WGS) entry which is preliminary data.</text>
</comment>
<keyword evidence="6" id="KW-0464">Manganese</keyword>
<keyword evidence="9" id="KW-1185">Reference proteome</keyword>
<evidence type="ECO:0000313" key="8">
    <source>
        <dbReference type="EMBL" id="KWT70329.1"/>
    </source>
</evidence>
<dbReference type="PANTHER" id="PTHR12992:SF11">
    <property type="entry name" value="MITOCHONDRIAL COENZYME A DIPHOSPHATASE NUDT8"/>
    <property type="match status" value="1"/>
</dbReference>
<feature type="domain" description="Nudix hydrolase" evidence="7">
    <location>
        <begin position="56"/>
        <end position="188"/>
    </location>
</feature>
<proteinExistence type="predicted"/>
<keyword evidence="5" id="KW-0460">Magnesium</keyword>
<comment type="cofactor">
    <cofactor evidence="1">
        <name>Mn(2+)</name>
        <dbReference type="ChEBI" id="CHEBI:29035"/>
    </cofactor>
</comment>
<evidence type="ECO:0000313" key="9">
    <source>
        <dbReference type="Proteomes" id="UP000059074"/>
    </source>
</evidence>
<gene>
    <name evidence="8" type="ORF">APY04_1006</name>
</gene>
<protein>
    <submittedName>
        <fullName evidence="8">Putative nudix hydrolase YeaB</fullName>
    </submittedName>
</protein>
<dbReference type="PATRIC" id="fig|121290.4.peg.884"/>
<accession>A0A109BKC6</accession>
<evidence type="ECO:0000259" key="7">
    <source>
        <dbReference type="PROSITE" id="PS51462"/>
    </source>
</evidence>
<evidence type="ECO:0000256" key="2">
    <source>
        <dbReference type="ARBA" id="ARBA00001946"/>
    </source>
</evidence>
<reference evidence="8 9" key="1">
    <citation type="submission" date="2015-10" db="EMBL/GenBank/DDBJ databases">
        <title>Transcriptomic analysis of a linuron degrading triple-species bacterial consortium.</title>
        <authorList>
            <person name="Albers P."/>
        </authorList>
    </citation>
    <scope>NUCLEOTIDE SEQUENCE [LARGE SCALE GENOMIC DNA]</scope>
    <source>
        <strain evidence="8 9">WDL6</strain>
    </source>
</reference>
<dbReference type="AlphaFoldDB" id="A0A109BKC6"/>
<dbReference type="RefSeq" id="WP_068460275.1">
    <property type="nucleotide sequence ID" value="NZ_LMTR01000032.1"/>
</dbReference>
<keyword evidence="3" id="KW-0479">Metal-binding</keyword>
<evidence type="ECO:0000256" key="1">
    <source>
        <dbReference type="ARBA" id="ARBA00001936"/>
    </source>
</evidence>
<dbReference type="GO" id="GO:0046872">
    <property type="term" value="F:metal ion binding"/>
    <property type="evidence" value="ECO:0007669"/>
    <property type="project" value="UniProtKB-KW"/>
</dbReference>